<evidence type="ECO:0008006" key="5">
    <source>
        <dbReference type="Google" id="ProtNLM"/>
    </source>
</evidence>
<dbReference type="PANTHER" id="PTHR43384:SF6">
    <property type="entry name" value="SEPTUM SITE-DETERMINING PROTEIN MIND HOMOLOG, CHLOROPLASTIC"/>
    <property type="match status" value="1"/>
</dbReference>
<protein>
    <recommendedName>
        <fullName evidence="5">Pilus assembly protein CpaE</fullName>
    </recommendedName>
</protein>
<keyword evidence="1" id="KW-0547">Nucleotide-binding</keyword>
<dbReference type="EMBL" id="BAABBR010000001">
    <property type="protein sequence ID" value="GAA4030007.1"/>
    <property type="molecule type" value="Genomic_DNA"/>
</dbReference>
<dbReference type="PANTHER" id="PTHR43384">
    <property type="entry name" value="SEPTUM SITE-DETERMINING PROTEIN MIND HOMOLOG, CHLOROPLASTIC-RELATED"/>
    <property type="match status" value="1"/>
</dbReference>
<evidence type="ECO:0000313" key="3">
    <source>
        <dbReference type="EMBL" id="GAA4030007.1"/>
    </source>
</evidence>
<comment type="caution">
    <text evidence="3">The sequence shown here is derived from an EMBL/GenBank/DDBJ whole genome shotgun (WGS) entry which is preliminary data.</text>
</comment>
<dbReference type="InterPro" id="IPR027417">
    <property type="entry name" value="P-loop_NTPase"/>
</dbReference>
<keyword evidence="2" id="KW-0067">ATP-binding</keyword>
<evidence type="ECO:0000256" key="2">
    <source>
        <dbReference type="ARBA" id="ARBA00022840"/>
    </source>
</evidence>
<reference evidence="4" key="1">
    <citation type="journal article" date="2019" name="Int. J. Syst. Evol. Microbiol.">
        <title>The Global Catalogue of Microorganisms (GCM) 10K type strain sequencing project: providing services to taxonomists for standard genome sequencing and annotation.</title>
        <authorList>
            <consortium name="The Broad Institute Genomics Platform"/>
            <consortium name="The Broad Institute Genome Sequencing Center for Infectious Disease"/>
            <person name="Wu L."/>
            <person name="Ma J."/>
        </authorList>
    </citation>
    <scope>NUCLEOTIDE SEQUENCE [LARGE SCALE GENOMIC DNA]</scope>
    <source>
        <strain evidence="4">JCM 17564</strain>
    </source>
</reference>
<accession>A0ABP7TR77</accession>
<proteinExistence type="predicted"/>
<gene>
    <name evidence="3" type="ORF">GCM10022281_06540</name>
</gene>
<evidence type="ECO:0000256" key="1">
    <source>
        <dbReference type="ARBA" id="ARBA00022741"/>
    </source>
</evidence>
<dbReference type="SUPFAM" id="SSF52540">
    <property type="entry name" value="P-loop containing nucleoside triphosphate hydrolases"/>
    <property type="match status" value="1"/>
</dbReference>
<dbReference type="Gene3D" id="3.40.50.300">
    <property type="entry name" value="P-loop containing nucleotide triphosphate hydrolases"/>
    <property type="match status" value="1"/>
</dbReference>
<organism evidence="3 4">
    <name type="scientific">Sphingomonas rosea</name>
    <dbReference type="NCBI Taxonomy" id="335605"/>
    <lineage>
        <taxon>Bacteria</taxon>
        <taxon>Pseudomonadati</taxon>
        <taxon>Pseudomonadota</taxon>
        <taxon>Alphaproteobacteria</taxon>
        <taxon>Sphingomonadales</taxon>
        <taxon>Sphingomonadaceae</taxon>
        <taxon>Sphingomonas</taxon>
    </lineage>
</organism>
<dbReference type="InterPro" id="IPR050625">
    <property type="entry name" value="ParA/MinD_ATPase"/>
</dbReference>
<dbReference type="Proteomes" id="UP001424459">
    <property type="component" value="Unassembled WGS sequence"/>
</dbReference>
<keyword evidence="4" id="KW-1185">Reference proteome</keyword>
<evidence type="ECO:0000313" key="4">
    <source>
        <dbReference type="Proteomes" id="UP001424459"/>
    </source>
</evidence>
<sequence length="398" mass="42765">MNHSDTAKVWRLQGKEVGVHLYLSGADGDLDALFGARVLGMPLSLSILPVTEWVDPTEMSHAAVAVIQVDADTPASIKRFERLVAAAGDMPIIAAAYEPPLALVRSLLRSGAHDVLPLPLSLDDLETSIAPLMAEIERKDVAAVARSSRLVSVIKARGGCGATAMLTQLACRFAHNEAAHGREACLIDLDVQFGDVAFQLGLKPKLSLADLIEAGARLDSELLRSVAVQHPSGLAVVAAPPQMLPLEAITSDQVLAVVERAQRDYGTVFVDLPANWTHWSLSLVARSDRVLLVTDLSIPGLYQARRQLDLLAEQELGAVPVEIVLNRMEKSLFKTVKTSDVETALGRDADYTLASDPQVIGPAIDRGVLIDEIKRKSVLARDLDTLEAGLVSKLGLER</sequence>
<name>A0ABP7TR77_9SPHN</name>